<feature type="transmembrane region" description="Helical" evidence="1">
    <location>
        <begin position="76"/>
        <end position="100"/>
    </location>
</feature>
<dbReference type="Proteomes" id="UP000186922">
    <property type="component" value="Unassembled WGS sequence"/>
</dbReference>
<evidence type="ECO:0000313" key="2">
    <source>
        <dbReference type="EMBL" id="GAU96976.1"/>
    </source>
</evidence>
<evidence type="ECO:0000256" key="1">
    <source>
        <dbReference type="SAM" id="Phobius"/>
    </source>
</evidence>
<proteinExistence type="predicted"/>
<reference evidence="2 3" key="1">
    <citation type="journal article" date="2016" name="Nat. Commun.">
        <title>Extremotolerant tardigrade genome and improved radiotolerance of human cultured cells by tardigrade-unique protein.</title>
        <authorList>
            <person name="Hashimoto T."/>
            <person name="Horikawa D.D."/>
            <person name="Saito Y."/>
            <person name="Kuwahara H."/>
            <person name="Kozuka-Hata H."/>
            <person name="Shin-I T."/>
            <person name="Minakuchi Y."/>
            <person name="Ohishi K."/>
            <person name="Motoyama A."/>
            <person name="Aizu T."/>
            <person name="Enomoto A."/>
            <person name="Kondo K."/>
            <person name="Tanaka S."/>
            <person name="Hara Y."/>
            <person name="Koshikawa S."/>
            <person name="Sagara H."/>
            <person name="Miura T."/>
            <person name="Yokobori S."/>
            <person name="Miyagawa K."/>
            <person name="Suzuki Y."/>
            <person name="Kubo T."/>
            <person name="Oyama M."/>
            <person name="Kohara Y."/>
            <person name="Fujiyama A."/>
            <person name="Arakawa K."/>
            <person name="Katayama T."/>
            <person name="Toyoda A."/>
            <person name="Kunieda T."/>
        </authorList>
    </citation>
    <scope>NUCLEOTIDE SEQUENCE [LARGE SCALE GENOMIC DNA]</scope>
    <source>
        <strain evidence="2 3">YOKOZUNA-1</strain>
    </source>
</reference>
<evidence type="ECO:0000313" key="3">
    <source>
        <dbReference type="Proteomes" id="UP000186922"/>
    </source>
</evidence>
<sequence>MTSRSATAKDTCKHNGPSTSTRNILGCSPYQIRICRRVENFRLVDDKDQHSVSHETHDKNQTVDQRRYYTVKSVRFGVMVLFQVIPSVVVHLLAGLLAAYEAPSAD</sequence>
<dbReference type="AlphaFoldDB" id="A0A1D1V5H5"/>
<gene>
    <name evidence="2" type="primary">RvY_08339-1</name>
    <name evidence="2" type="synonym">RvY_08339.1</name>
    <name evidence="2" type="ORF">RvY_08339</name>
</gene>
<organism evidence="2 3">
    <name type="scientific">Ramazzottius varieornatus</name>
    <name type="common">Water bear</name>
    <name type="synonym">Tardigrade</name>
    <dbReference type="NCBI Taxonomy" id="947166"/>
    <lineage>
        <taxon>Eukaryota</taxon>
        <taxon>Metazoa</taxon>
        <taxon>Ecdysozoa</taxon>
        <taxon>Tardigrada</taxon>
        <taxon>Eutardigrada</taxon>
        <taxon>Parachela</taxon>
        <taxon>Hypsibioidea</taxon>
        <taxon>Ramazzottiidae</taxon>
        <taxon>Ramazzottius</taxon>
    </lineage>
</organism>
<comment type="caution">
    <text evidence="2">The sequence shown here is derived from an EMBL/GenBank/DDBJ whole genome shotgun (WGS) entry which is preliminary data.</text>
</comment>
<name>A0A1D1V5H5_RAMVA</name>
<keyword evidence="1" id="KW-1133">Transmembrane helix</keyword>
<protein>
    <submittedName>
        <fullName evidence="2">Uncharacterized protein</fullName>
    </submittedName>
</protein>
<keyword evidence="3" id="KW-1185">Reference proteome</keyword>
<accession>A0A1D1V5H5</accession>
<keyword evidence="1" id="KW-0472">Membrane</keyword>
<keyword evidence="1" id="KW-0812">Transmembrane</keyword>
<dbReference type="EMBL" id="BDGG01000003">
    <property type="protein sequence ID" value="GAU96976.1"/>
    <property type="molecule type" value="Genomic_DNA"/>
</dbReference>